<gene>
    <name evidence="2" type="ORF">Slati_0169900</name>
</gene>
<reference evidence="2" key="1">
    <citation type="submission" date="2020-06" db="EMBL/GenBank/DDBJ databases">
        <authorList>
            <person name="Li T."/>
            <person name="Hu X."/>
            <person name="Zhang T."/>
            <person name="Song X."/>
            <person name="Zhang H."/>
            <person name="Dai N."/>
            <person name="Sheng W."/>
            <person name="Hou X."/>
            <person name="Wei L."/>
        </authorList>
    </citation>
    <scope>NUCLEOTIDE SEQUENCE</scope>
    <source>
        <strain evidence="2">KEN1</strain>
        <tissue evidence="2">Leaf</tissue>
    </source>
</reference>
<feature type="compositionally biased region" description="Polar residues" evidence="1">
    <location>
        <begin position="63"/>
        <end position="74"/>
    </location>
</feature>
<proteinExistence type="predicted"/>
<feature type="region of interest" description="Disordered" evidence="1">
    <location>
        <begin position="1"/>
        <end position="107"/>
    </location>
</feature>
<comment type="caution">
    <text evidence="2">The sequence shown here is derived from an EMBL/GenBank/DDBJ whole genome shotgun (WGS) entry which is preliminary data.</text>
</comment>
<accession>A0AAW2YAC1</accession>
<name>A0AAW2YAC1_9LAMI</name>
<feature type="compositionally biased region" description="Polar residues" evidence="1">
    <location>
        <begin position="17"/>
        <end position="27"/>
    </location>
</feature>
<evidence type="ECO:0000256" key="1">
    <source>
        <dbReference type="SAM" id="MobiDB-lite"/>
    </source>
</evidence>
<evidence type="ECO:0000313" key="2">
    <source>
        <dbReference type="EMBL" id="KAL0462823.1"/>
    </source>
</evidence>
<dbReference type="EMBL" id="JACGWN010000001">
    <property type="protein sequence ID" value="KAL0462823.1"/>
    <property type="molecule type" value="Genomic_DNA"/>
</dbReference>
<protein>
    <submittedName>
        <fullName evidence="2">Uncharacterized protein</fullName>
    </submittedName>
</protein>
<reference evidence="2" key="2">
    <citation type="journal article" date="2024" name="Plant">
        <title>Genomic evolution and insights into agronomic trait innovations of Sesamum species.</title>
        <authorList>
            <person name="Miao H."/>
            <person name="Wang L."/>
            <person name="Qu L."/>
            <person name="Liu H."/>
            <person name="Sun Y."/>
            <person name="Le M."/>
            <person name="Wang Q."/>
            <person name="Wei S."/>
            <person name="Zheng Y."/>
            <person name="Lin W."/>
            <person name="Duan Y."/>
            <person name="Cao H."/>
            <person name="Xiong S."/>
            <person name="Wang X."/>
            <person name="Wei L."/>
            <person name="Li C."/>
            <person name="Ma Q."/>
            <person name="Ju M."/>
            <person name="Zhao R."/>
            <person name="Li G."/>
            <person name="Mu C."/>
            <person name="Tian Q."/>
            <person name="Mei H."/>
            <person name="Zhang T."/>
            <person name="Gao T."/>
            <person name="Zhang H."/>
        </authorList>
    </citation>
    <scope>NUCLEOTIDE SEQUENCE</scope>
    <source>
        <strain evidence="2">KEN1</strain>
    </source>
</reference>
<organism evidence="2">
    <name type="scientific">Sesamum latifolium</name>
    <dbReference type="NCBI Taxonomy" id="2727402"/>
    <lineage>
        <taxon>Eukaryota</taxon>
        <taxon>Viridiplantae</taxon>
        <taxon>Streptophyta</taxon>
        <taxon>Embryophyta</taxon>
        <taxon>Tracheophyta</taxon>
        <taxon>Spermatophyta</taxon>
        <taxon>Magnoliopsida</taxon>
        <taxon>eudicotyledons</taxon>
        <taxon>Gunneridae</taxon>
        <taxon>Pentapetalae</taxon>
        <taxon>asterids</taxon>
        <taxon>lamiids</taxon>
        <taxon>Lamiales</taxon>
        <taxon>Pedaliaceae</taxon>
        <taxon>Sesamum</taxon>
    </lineage>
</organism>
<sequence>MVEDPQSTMKEEGVATRSMTTLSSSPNRRLLHHYLPSLPPPHLSNDGTMPPSVVDSSSDHLKAQQTGSPPSSKWLQRYPRLGDSHPQNGSVHPKMPCQEEGKDTYKD</sequence>
<feature type="compositionally biased region" description="Basic and acidic residues" evidence="1">
    <location>
        <begin position="97"/>
        <end position="107"/>
    </location>
</feature>
<dbReference type="AlphaFoldDB" id="A0AAW2YAC1"/>